<protein>
    <submittedName>
        <fullName evidence="3">Uncharacterized protein</fullName>
    </submittedName>
</protein>
<feature type="compositionally biased region" description="Polar residues" evidence="1">
    <location>
        <begin position="72"/>
        <end position="88"/>
    </location>
</feature>
<dbReference type="GeneID" id="110798381"/>
<reference evidence="2" key="1">
    <citation type="journal article" date="2021" name="Nat. Commun.">
        <title>Genomic analyses provide insights into spinach domestication and the genetic basis of agronomic traits.</title>
        <authorList>
            <person name="Cai X."/>
            <person name="Sun X."/>
            <person name="Xu C."/>
            <person name="Sun H."/>
            <person name="Wang X."/>
            <person name="Ge C."/>
            <person name="Zhang Z."/>
            <person name="Wang Q."/>
            <person name="Fei Z."/>
            <person name="Jiao C."/>
            <person name="Wang Q."/>
        </authorList>
    </citation>
    <scope>NUCLEOTIDE SEQUENCE [LARGE SCALE GENOMIC DNA]</scope>
    <source>
        <strain evidence="2">cv. Varoflay</strain>
    </source>
</reference>
<sequence>METPSSDADSNSTVDASRPFHSVKEAVAIFGKRVQSPSAFGKVKLSSSSEFTPNSENPLGIAIEIGTPDSYEFTQSPCIPPSISSKQVVDSPVYEPTPSPEISKNDSSSSFPSTSSKEIEPIPSPENPKNTKHGKIVHGNDLVMMLMILKRLESELQETKMEVKLLKERESETEVAVASLNAEFHKNMSKISKPEAAEAGKATASSAASVEEGNQDTGTRDEEGRKFEVMVKNVDSPTLAQILNISDYDCYFGDRKKLKKKMKPVIPLVTDIFAWRKRSTPTKTLSTRLYSWK</sequence>
<evidence type="ECO:0000313" key="3">
    <source>
        <dbReference type="RefSeq" id="XP_021859251.1"/>
    </source>
</evidence>
<accession>A0A9R0J102</accession>
<evidence type="ECO:0000256" key="1">
    <source>
        <dbReference type="SAM" id="MobiDB-lite"/>
    </source>
</evidence>
<feature type="compositionally biased region" description="Polar residues" evidence="1">
    <location>
        <begin position="45"/>
        <end position="57"/>
    </location>
</feature>
<feature type="region of interest" description="Disordered" evidence="1">
    <location>
        <begin position="194"/>
        <end position="223"/>
    </location>
</feature>
<feature type="compositionally biased region" description="Low complexity" evidence="1">
    <location>
        <begin position="199"/>
        <end position="209"/>
    </location>
</feature>
<feature type="compositionally biased region" description="Low complexity" evidence="1">
    <location>
        <begin position="105"/>
        <end position="116"/>
    </location>
</feature>
<gene>
    <name evidence="3" type="primary">LOC110798381</name>
</gene>
<dbReference type="Proteomes" id="UP000813463">
    <property type="component" value="Chromosome 4"/>
</dbReference>
<evidence type="ECO:0000313" key="2">
    <source>
        <dbReference type="Proteomes" id="UP000813463"/>
    </source>
</evidence>
<feature type="region of interest" description="Disordered" evidence="1">
    <location>
        <begin position="41"/>
        <end position="136"/>
    </location>
</feature>
<organism evidence="2 3">
    <name type="scientific">Spinacia oleracea</name>
    <name type="common">Spinach</name>
    <dbReference type="NCBI Taxonomy" id="3562"/>
    <lineage>
        <taxon>Eukaryota</taxon>
        <taxon>Viridiplantae</taxon>
        <taxon>Streptophyta</taxon>
        <taxon>Embryophyta</taxon>
        <taxon>Tracheophyta</taxon>
        <taxon>Spermatophyta</taxon>
        <taxon>Magnoliopsida</taxon>
        <taxon>eudicotyledons</taxon>
        <taxon>Gunneridae</taxon>
        <taxon>Pentapetalae</taxon>
        <taxon>Caryophyllales</taxon>
        <taxon>Chenopodiaceae</taxon>
        <taxon>Chenopodioideae</taxon>
        <taxon>Anserineae</taxon>
        <taxon>Spinacia</taxon>
    </lineage>
</organism>
<proteinExistence type="predicted"/>
<dbReference type="OrthoDB" id="685187at2759"/>
<dbReference type="GO" id="GO:0005829">
    <property type="term" value="C:cytosol"/>
    <property type="evidence" value="ECO:0000318"/>
    <property type="project" value="GO_Central"/>
</dbReference>
<reference evidence="3" key="2">
    <citation type="submission" date="2025-08" db="UniProtKB">
        <authorList>
            <consortium name="RefSeq"/>
        </authorList>
    </citation>
    <scope>IDENTIFICATION</scope>
    <source>
        <tissue evidence="3">Leaf</tissue>
    </source>
</reference>
<name>A0A9R0J102_SPIOL</name>
<dbReference type="GO" id="GO:0009904">
    <property type="term" value="P:chloroplast accumulation movement"/>
    <property type="evidence" value="ECO:0000318"/>
    <property type="project" value="GO_Central"/>
</dbReference>
<dbReference type="AlphaFoldDB" id="A0A9R0J102"/>
<keyword evidence="2" id="KW-1185">Reference proteome</keyword>
<dbReference type="RefSeq" id="XP_021859251.1">
    <property type="nucleotide sequence ID" value="XM_022003559.2"/>
</dbReference>
<dbReference type="GO" id="GO:0009903">
    <property type="term" value="P:chloroplast avoidance movement"/>
    <property type="evidence" value="ECO:0000318"/>
    <property type="project" value="GO_Central"/>
</dbReference>
<dbReference type="KEGG" id="soe:110798381"/>